<dbReference type="Gene3D" id="3.55.40.10">
    <property type="entry name" value="minor pseudopilin epsh domain"/>
    <property type="match status" value="1"/>
</dbReference>
<protein>
    <recommendedName>
        <fullName evidence="2">Type II secretion system protein H</fullName>
    </recommendedName>
    <alternativeName>
        <fullName evidence="10">General secretion pathway protein H</fullName>
    </alternativeName>
</protein>
<evidence type="ECO:0000256" key="5">
    <source>
        <dbReference type="ARBA" id="ARBA00022519"/>
    </source>
</evidence>
<keyword evidence="7 11" id="KW-1133">Transmembrane helix</keyword>
<comment type="caution">
    <text evidence="13">The sequence shown here is derived from an EMBL/GenBank/DDBJ whole genome shotgun (WGS) entry which is preliminary data.</text>
</comment>
<accession>A0ABT8T9L9</accession>
<keyword evidence="5" id="KW-0997">Cell inner membrane</keyword>
<dbReference type="PANTHER" id="PTHR30093">
    <property type="entry name" value="GENERAL SECRETION PATHWAY PROTEIN G"/>
    <property type="match status" value="1"/>
</dbReference>
<proteinExistence type="inferred from homology"/>
<dbReference type="PROSITE" id="PS00409">
    <property type="entry name" value="PROKAR_NTER_METHYL"/>
    <property type="match status" value="1"/>
</dbReference>
<keyword evidence="6 11" id="KW-0812">Transmembrane</keyword>
<comment type="similarity">
    <text evidence="9">Belongs to the GSP H family.</text>
</comment>
<evidence type="ECO:0000313" key="13">
    <source>
        <dbReference type="EMBL" id="MDO3380792.1"/>
    </source>
</evidence>
<dbReference type="RefSeq" id="WP_302710913.1">
    <property type="nucleotide sequence ID" value="NZ_JAULRT010000031.1"/>
</dbReference>
<evidence type="ECO:0000256" key="6">
    <source>
        <dbReference type="ARBA" id="ARBA00022692"/>
    </source>
</evidence>
<feature type="transmembrane region" description="Helical" evidence="11">
    <location>
        <begin position="12"/>
        <end position="35"/>
    </location>
</feature>
<organism evidence="13 14">
    <name type="scientific">Gilvimarinus algae</name>
    <dbReference type="NCBI Taxonomy" id="3058037"/>
    <lineage>
        <taxon>Bacteria</taxon>
        <taxon>Pseudomonadati</taxon>
        <taxon>Pseudomonadota</taxon>
        <taxon>Gammaproteobacteria</taxon>
        <taxon>Cellvibrionales</taxon>
        <taxon>Cellvibrionaceae</taxon>
        <taxon>Gilvimarinus</taxon>
    </lineage>
</organism>
<dbReference type="SUPFAM" id="SSF54523">
    <property type="entry name" value="Pili subunits"/>
    <property type="match status" value="1"/>
</dbReference>
<evidence type="ECO:0000256" key="4">
    <source>
        <dbReference type="ARBA" id="ARBA00022481"/>
    </source>
</evidence>
<evidence type="ECO:0000256" key="11">
    <source>
        <dbReference type="SAM" id="Phobius"/>
    </source>
</evidence>
<evidence type="ECO:0000259" key="12">
    <source>
        <dbReference type="Pfam" id="PF12019"/>
    </source>
</evidence>
<dbReference type="Pfam" id="PF12019">
    <property type="entry name" value="GspH"/>
    <property type="match status" value="1"/>
</dbReference>
<evidence type="ECO:0000256" key="9">
    <source>
        <dbReference type="ARBA" id="ARBA00025772"/>
    </source>
</evidence>
<keyword evidence="14" id="KW-1185">Reference proteome</keyword>
<feature type="domain" description="General secretion pathway GspH" evidence="12">
    <location>
        <begin position="50"/>
        <end position="165"/>
    </location>
</feature>
<gene>
    <name evidence="13" type="ORF">QWI16_01320</name>
</gene>
<keyword evidence="3" id="KW-1003">Cell membrane</keyword>
<keyword evidence="8 11" id="KW-0472">Membrane</keyword>
<evidence type="ECO:0000256" key="1">
    <source>
        <dbReference type="ARBA" id="ARBA00004377"/>
    </source>
</evidence>
<evidence type="ECO:0000256" key="2">
    <source>
        <dbReference type="ARBA" id="ARBA00021549"/>
    </source>
</evidence>
<reference evidence="13" key="1">
    <citation type="submission" date="2023-07" db="EMBL/GenBank/DDBJ databases">
        <title>Gilvimarinus algae sp. nov., isolated from the surface of Kelp.</title>
        <authorList>
            <person name="Sun Y.Y."/>
            <person name="Gong Y."/>
            <person name="Du Z.J."/>
        </authorList>
    </citation>
    <scope>NUCLEOTIDE SEQUENCE</scope>
    <source>
        <strain evidence="13">SDUM040014</strain>
    </source>
</reference>
<dbReference type="EMBL" id="JAULRT010000031">
    <property type="protein sequence ID" value="MDO3380792.1"/>
    <property type="molecule type" value="Genomic_DNA"/>
</dbReference>
<comment type="subcellular location">
    <subcellularLocation>
        <location evidence="1">Cell inner membrane</location>
        <topology evidence="1">Single-pass membrane protein</topology>
    </subcellularLocation>
</comment>
<dbReference type="InterPro" id="IPR022346">
    <property type="entry name" value="T2SS_GspH"/>
</dbReference>
<name>A0ABT8T9L9_9GAMM</name>
<dbReference type="NCBIfam" id="TIGR02532">
    <property type="entry name" value="IV_pilin_GFxxxE"/>
    <property type="match status" value="1"/>
</dbReference>
<evidence type="ECO:0000256" key="10">
    <source>
        <dbReference type="ARBA" id="ARBA00030775"/>
    </source>
</evidence>
<dbReference type="InterPro" id="IPR045584">
    <property type="entry name" value="Pilin-like"/>
</dbReference>
<evidence type="ECO:0000313" key="14">
    <source>
        <dbReference type="Proteomes" id="UP001168380"/>
    </source>
</evidence>
<evidence type="ECO:0000256" key="3">
    <source>
        <dbReference type="ARBA" id="ARBA00022475"/>
    </source>
</evidence>
<evidence type="ECO:0000256" key="7">
    <source>
        <dbReference type="ARBA" id="ARBA00022989"/>
    </source>
</evidence>
<dbReference type="Proteomes" id="UP001168380">
    <property type="component" value="Unassembled WGS sequence"/>
</dbReference>
<evidence type="ECO:0000256" key="8">
    <source>
        <dbReference type="ARBA" id="ARBA00023136"/>
    </source>
</evidence>
<sequence>MKWTPPIKPSGFTLLELLVTIAVAAILMAIALPAFDRLVRDMRTESAAWSIFNATQAARSYAVKSNMRVTMLANPTWRRGWQIFYDENHNGLYDEQERLIQTQGELHESIEVKGNRPVEDYISYLGTGESRWASGEREGAFQAGTLTVCPADEGPGFALVLSRGGRLRTEKLNNEECSTST</sequence>
<dbReference type="Pfam" id="PF07963">
    <property type="entry name" value="N_methyl"/>
    <property type="match status" value="1"/>
</dbReference>
<keyword evidence="4" id="KW-0488">Methylation</keyword>
<dbReference type="InterPro" id="IPR012902">
    <property type="entry name" value="N_methyl_site"/>
</dbReference>